<evidence type="ECO:0000259" key="7">
    <source>
        <dbReference type="SMART" id="SM00822"/>
    </source>
</evidence>
<dbReference type="InterPro" id="IPR057326">
    <property type="entry name" value="KR_dom"/>
</dbReference>
<feature type="domain" description="Ketoreductase" evidence="7">
    <location>
        <begin position="77"/>
        <end position="258"/>
    </location>
</feature>
<dbReference type="SUPFAM" id="SSF51735">
    <property type="entry name" value="NAD(P)-binding Rossmann-fold domains"/>
    <property type="match status" value="1"/>
</dbReference>
<keyword evidence="9" id="KW-1185">Reference proteome</keyword>
<evidence type="ECO:0000256" key="5">
    <source>
        <dbReference type="ARBA" id="ARBA00041580"/>
    </source>
</evidence>
<protein>
    <recommendedName>
        <fullName evidence="6">3-ketoacyl-[acyl-carrier-protein] reductase beta subunit</fullName>
    </recommendedName>
    <alternativeName>
        <fullName evidence="5">Quinone reductase CBR4</fullName>
    </alternativeName>
</protein>
<keyword evidence="4" id="KW-0444">Lipid biosynthesis</keyword>
<gene>
    <name evidence="8" type="ORF">QQF64_016917</name>
</gene>
<dbReference type="InterPro" id="IPR002347">
    <property type="entry name" value="SDR_fam"/>
</dbReference>
<comment type="pathway">
    <text evidence="1">Lipid metabolism; fatty acid biosynthesis.</text>
</comment>
<proteinExistence type="inferred from homology"/>
<dbReference type="PRINTS" id="PR00080">
    <property type="entry name" value="SDRFAMILY"/>
</dbReference>
<dbReference type="SMART" id="SM00822">
    <property type="entry name" value="PKS_KR"/>
    <property type="match status" value="1"/>
</dbReference>
<keyword evidence="3" id="KW-0560">Oxidoreductase</keyword>
<evidence type="ECO:0000256" key="1">
    <source>
        <dbReference type="ARBA" id="ARBA00005194"/>
    </source>
</evidence>
<dbReference type="InterPro" id="IPR020904">
    <property type="entry name" value="Sc_DH/Rdtase_CS"/>
</dbReference>
<evidence type="ECO:0000256" key="6">
    <source>
        <dbReference type="ARBA" id="ARBA00041707"/>
    </source>
</evidence>
<sequence length="311" mass="33489">MWAVSGGMTAHAGWEERFDWTAITSILSLHISFTDVSVRLAPPIGSRRAVHSTWRHPFLLYHKFTISDNNKRVVMSRLAVVFGGSRGIGRAVSQLLAQRGHRVVVVSRNKEAAQATAESLPGEQHLGLSCDVSKEENIQRAFETVSKTCGTVGYLVNAAGINRDALLLRSKSEDMLSVLHTNLLGSMLTCRGALRNMLSHGGAIVNIGSVVGVKGNSGQCVYSASKAGLEGFTRSLAKEVASRNIRVNLVAPGFIRTDMTTGLEKEEAVRRIPVGRFGEPAEVAQAVLFLLESPYITGQVLLVDGGLQLAL</sequence>
<comment type="caution">
    <text evidence="8">The sequence shown here is derived from an EMBL/GenBank/DDBJ whole genome shotgun (WGS) entry which is preliminary data.</text>
</comment>
<reference evidence="8 9" key="1">
    <citation type="submission" date="2023-09" db="EMBL/GenBank/DDBJ databases">
        <authorList>
            <person name="Wang M."/>
        </authorList>
    </citation>
    <scope>NUCLEOTIDE SEQUENCE [LARGE SCALE GENOMIC DNA]</scope>
    <source>
        <strain evidence="8">GT-2023</strain>
        <tissue evidence="8">Liver</tissue>
    </source>
</reference>
<evidence type="ECO:0000313" key="9">
    <source>
        <dbReference type="Proteomes" id="UP001558613"/>
    </source>
</evidence>
<evidence type="ECO:0000256" key="3">
    <source>
        <dbReference type="ARBA" id="ARBA00023002"/>
    </source>
</evidence>
<dbReference type="PANTHER" id="PTHR42760">
    <property type="entry name" value="SHORT-CHAIN DEHYDROGENASES/REDUCTASES FAMILY MEMBER"/>
    <property type="match status" value="1"/>
</dbReference>
<keyword evidence="4" id="KW-0443">Lipid metabolism</keyword>
<dbReference type="PROSITE" id="PS00061">
    <property type="entry name" value="ADH_SHORT"/>
    <property type="match status" value="1"/>
</dbReference>
<dbReference type="Proteomes" id="UP001558613">
    <property type="component" value="Unassembled WGS sequence"/>
</dbReference>
<dbReference type="Pfam" id="PF13561">
    <property type="entry name" value="adh_short_C2"/>
    <property type="match status" value="1"/>
</dbReference>
<dbReference type="InterPro" id="IPR036291">
    <property type="entry name" value="NAD(P)-bd_dom_sf"/>
</dbReference>
<evidence type="ECO:0000256" key="4">
    <source>
        <dbReference type="ARBA" id="ARBA00023160"/>
    </source>
</evidence>
<dbReference type="EMBL" id="JAYMGO010000020">
    <property type="protein sequence ID" value="KAL1254688.1"/>
    <property type="molecule type" value="Genomic_DNA"/>
</dbReference>
<dbReference type="PRINTS" id="PR00081">
    <property type="entry name" value="GDHRDH"/>
</dbReference>
<comment type="similarity">
    <text evidence="2">Belongs to the short-chain dehydrogenases/reductases (SDR) family.</text>
</comment>
<evidence type="ECO:0000256" key="2">
    <source>
        <dbReference type="ARBA" id="ARBA00006484"/>
    </source>
</evidence>
<organism evidence="8 9">
    <name type="scientific">Cirrhinus molitorella</name>
    <name type="common">mud carp</name>
    <dbReference type="NCBI Taxonomy" id="172907"/>
    <lineage>
        <taxon>Eukaryota</taxon>
        <taxon>Metazoa</taxon>
        <taxon>Chordata</taxon>
        <taxon>Craniata</taxon>
        <taxon>Vertebrata</taxon>
        <taxon>Euteleostomi</taxon>
        <taxon>Actinopterygii</taxon>
        <taxon>Neopterygii</taxon>
        <taxon>Teleostei</taxon>
        <taxon>Ostariophysi</taxon>
        <taxon>Cypriniformes</taxon>
        <taxon>Cyprinidae</taxon>
        <taxon>Labeoninae</taxon>
        <taxon>Labeonini</taxon>
        <taxon>Cirrhinus</taxon>
    </lineage>
</organism>
<dbReference type="Gene3D" id="3.40.50.720">
    <property type="entry name" value="NAD(P)-binding Rossmann-like Domain"/>
    <property type="match status" value="1"/>
</dbReference>
<dbReference type="NCBIfam" id="NF009466">
    <property type="entry name" value="PRK12826.1-2"/>
    <property type="match status" value="1"/>
</dbReference>
<evidence type="ECO:0000313" key="8">
    <source>
        <dbReference type="EMBL" id="KAL1254688.1"/>
    </source>
</evidence>
<dbReference type="PANTHER" id="PTHR42760:SF133">
    <property type="entry name" value="3-OXOACYL-[ACYL-CARRIER-PROTEIN] REDUCTASE"/>
    <property type="match status" value="1"/>
</dbReference>
<keyword evidence="4" id="KW-0275">Fatty acid biosynthesis</keyword>
<accession>A0ABR3LTB6</accession>
<keyword evidence="4" id="KW-0276">Fatty acid metabolism</keyword>
<name>A0ABR3LTB6_9TELE</name>